<accession>A0AAU8JIU6</accession>
<protein>
    <submittedName>
        <fullName evidence="1">Uncharacterized protein</fullName>
    </submittedName>
</protein>
<organism evidence="1">
    <name type="scientific">Planktothricoides raciborskii GIHE-MW2</name>
    <dbReference type="NCBI Taxonomy" id="2792601"/>
    <lineage>
        <taxon>Bacteria</taxon>
        <taxon>Bacillati</taxon>
        <taxon>Cyanobacteriota</taxon>
        <taxon>Cyanophyceae</taxon>
        <taxon>Oscillatoriophycideae</taxon>
        <taxon>Oscillatoriales</taxon>
        <taxon>Oscillatoriaceae</taxon>
        <taxon>Planktothricoides</taxon>
    </lineage>
</organism>
<gene>
    <name evidence="1" type="ORF">ABWT76_001502</name>
</gene>
<proteinExistence type="predicted"/>
<reference evidence="1" key="1">
    <citation type="submission" date="2024-07" db="EMBL/GenBank/DDBJ databases">
        <authorList>
            <person name="Kim Y.J."/>
            <person name="Jeong J.Y."/>
        </authorList>
    </citation>
    <scope>NUCLEOTIDE SEQUENCE</scope>
    <source>
        <strain evidence="1">GIHE-MW2</strain>
    </source>
</reference>
<evidence type="ECO:0000313" key="1">
    <source>
        <dbReference type="EMBL" id="XCM38642.1"/>
    </source>
</evidence>
<dbReference type="EMBL" id="CP159837">
    <property type="protein sequence ID" value="XCM38642.1"/>
    <property type="molecule type" value="Genomic_DNA"/>
</dbReference>
<sequence>MNSESRVTTLLNPSLEQLIDEIHAVNRAWKVALAFGDIPALATSLQEMKARLQVRLLHLYAPDRVYLALDTETGSDEPVYGLRLKEAIAGGQTDAAHLPVRVAKKFLSSELLERFTNL</sequence>
<name>A0AAU8JIU6_9CYAN</name>
<dbReference type="AlphaFoldDB" id="A0AAU8JIU6"/>
<dbReference type="RefSeq" id="WP_054466008.1">
    <property type="nucleotide sequence ID" value="NZ_CP159837.1"/>
</dbReference>